<gene>
    <name evidence="8" type="ORF">FW778_14565</name>
</gene>
<organism evidence="8 9">
    <name type="scientific">Ginsengibacter hankyongi</name>
    <dbReference type="NCBI Taxonomy" id="2607284"/>
    <lineage>
        <taxon>Bacteria</taxon>
        <taxon>Pseudomonadati</taxon>
        <taxon>Bacteroidota</taxon>
        <taxon>Chitinophagia</taxon>
        <taxon>Chitinophagales</taxon>
        <taxon>Chitinophagaceae</taxon>
        <taxon>Ginsengibacter</taxon>
    </lineage>
</organism>
<keyword evidence="5 6" id="KW-0472">Membrane</keyword>
<dbReference type="PANTHER" id="PTHR47371:SF3">
    <property type="entry name" value="PHOSPHOGLYCEROL TRANSFERASE I"/>
    <property type="match status" value="1"/>
</dbReference>
<comment type="caution">
    <text evidence="8">The sequence shown here is derived from an EMBL/GenBank/DDBJ whole genome shotgun (WGS) entry which is preliminary data.</text>
</comment>
<feature type="transmembrane region" description="Helical" evidence="6">
    <location>
        <begin position="12"/>
        <end position="33"/>
    </location>
</feature>
<dbReference type="AlphaFoldDB" id="A0A5J5IIB5"/>
<dbReference type="Proteomes" id="UP000326903">
    <property type="component" value="Unassembled WGS sequence"/>
</dbReference>
<feature type="transmembrane region" description="Helical" evidence="6">
    <location>
        <begin position="137"/>
        <end position="155"/>
    </location>
</feature>
<accession>A0A5J5IIB5</accession>
<keyword evidence="4 6" id="KW-1133">Transmembrane helix</keyword>
<dbReference type="RefSeq" id="WP_150415517.1">
    <property type="nucleotide sequence ID" value="NZ_VYQF01000004.1"/>
</dbReference>
<keyword evidence="2" id="KW-1003">Cell membrane</keyword>
<feature type="domain" description="Sulfatase N-terminal" evidence="7">
    <location>
        <begin position="275"/>
        <end position="562"/>
    </location>
</feature>
<evidence type="ECO:0000256" key="2">
    <source>
        <dbReference type="ARBA" id="ARBA00022475"/>
    </source>
</evidence>
<dbReference type="Pfam" id="PF00884">
    <property type="entry name" value="Sulfatase"/>
    <property type="match status" value="1"/>
</dbReference>
<dbReference type="CDD" id="cd16015">
    <property type="entry name" value="LTA_synthase"/>
    <property type="match status" value="1"/>
</dbReference>
<evidence type="ECO:0000256" key="4">
    <source>
        <dbReference type="ARBA" id="ARBA00022989"/>
    </source>
</evidence>
<evidence type="ECO:0000256" key="1">
    <source>
        <dbReference type="ARBA" id="ARBA00004651"/>
    </source>
</evidence>
<dbReference type="Gene3D" id="3.40.720.10">
    <property type="entry name" value="Alkaline Phosphatase, subunit A"/>
    <property type="match status" value="1"/>
</dbReference>
<protein>
    <submittedName>
        <fullName evidence="8">LTA synthase family protein</fullName>
    </submittedName>
</protein>
<dbReference type="InterPro" id="IPR000917">
    <property type="entry name" value="Sulfatase_N"/>
</dbReference>
<feature type="transmembrane region" description="Helical" evidence="6">
    <location>
        <begin position="167"/>
        <end position="186"/>
    </location>
</feature>
<dbReference type="EMBL" id="VYQF01000004">
    <property type="protein sequence ID" value="KAA9037989.1"/>
    <property type="molecule type" value="Genomic_DNA"/>
</dbReference>
<dbReference type="PANTHER" id="PTHR47371">
    <property type="entry name" value="LIPOTEICHOIC ACID SYNTHASE"/>
    <property type="match status" value="1"/>
</dbReference>
<evidence type="ECO:0000313" key="9">
    <source>
        <dbReference type="Proteomes" id="UP000326903"/>
    </source>
</evidence>
<evidence type="ECO:0000256" key="6">
    <source>
        <dbReference type="SAM" id="Phobius"/>
    </source>
</evidence>
<evidence type="ECO:0000256" key="5">
    <source>
        <dbReference type="ARBA" id="ARBA00023136"/>
    </source>
</evidence>
<evidence type="ECO:0000259" key="7">
    <source>
        <dbReference type="Pfam" id="PF00884"/>
    </source>
</evidence>
<evidence type="ECO:0000313" key="8">
    <source>
        <dbReference type="EMBL" id="KAA9037989.1"/>
    </source>
</evidence>
<dbReference type="InterPro" id="IPR050448">
    <property type="entry name" value="OpgB/LTA_synthase_biosynth"/>
</dbReference>
<proteinExistence type="predicted"/>
<comment type="subcellular location">
    <subcellularLocation>
        <location evidence="1">Cell membrane</location>
        <topology evidence="1">Multi-pass membrane protein</topology>
    </subcellularLocation>
</comment>
<evidence type="ECO:0000256" key="3">
    <source>
        <dbReference type="ARBA" id="ARBA00022692"/>
    </source>
</evidence>
<keyword evidence="9" id="KW-1185">Reference proteome</keyword>
<dbReference type="SUPFAM" id="SSF53649">
    <property type="entry name" value="Alkaline phosphatase-like"/>
    <property type="match status" value="1"/>
</dbReference>
<sequence>MSNKISYKRFDFLQSWFSIVIAFIVTICLVRIFEYTAVASKFFIANAFRYELVGLLYDVWACLIYSGVLLFPFLLLYYINKRSAAFAFHFVNVLFIIMYLALLVVFSERTRPFDHEFFTRNAADSWLTSKQMLTSGFKLYIPFIIYIALYFVLYYRVFKRTGVKRYLPVSLIFLCLVSIFLIQFAMPSQNNFIKAGGYYLECNKFSFWIKDSYNYFKTKDKNTVSKLDNKQLESEINFYQKEHPFQFTSTEYPLLHLNNSKDVLGSFFNLNKTPPNIVILVVEGLSRDFSGDKAYATSFTPFLDSLSTKSLVWDNFLSTAPGTFAAHPAISGSLPYGRRGFSLMSVMPNHLSLIKILRLNGYRTSFMIGFNPDFDNMGGYIRLQGTDFILSHYGPKYKEMGVGSGGWSMGYPDDALFSRSFEVMDSVPKTPYLNIYHTATSHEPYLFEQKPKYEKLFDEKLKTIVVSRDIRRTLKATKYVLVTFMFADDCIKKFFADYAKRPEYSNTIFFITGDHHIGSFPSTGNIDDYHVPLIIYSPMLKAAKKFYSVNSHNNLAPTITSLVLNNYKLPYNPKEVHWLANVLDTCASFRNIQSMPFMAWSREINDYIYKDYMLSEGQLYKLTPELLEEPYTNDSIKKHITHLLENFKIINSYVCDSNKIYPPEQNLMPGTKELLVSFNDSVPKTIFTNKHDTSLMPDFVISRQYKYLYVETSADVYLASPGTENQPDFRLALVDRSGLNKKYLYWSKRDIVLMTKNDYQPKKWNHVSTNDMFTLDDYRNYNNVVFELALFNVRTPINLKMKGLKVNIYGIK</sequence>
<name>A0A5J5IIB5_9BACT</name>
<keyword evidence="3 6" id="KW-0812">Transmembrane</keyword>
<dbReference type="GO" id="GO:0005886">
    <property type="term" value="C:plasma membrane"/>
    <property type="evidence" value="ECO:0007669"/>
    <property type="project" value="UniProtKB-SubCell"/>
</dbReference>
<feature type="transmembrane region" description="Helical" evidence="6">
    <location>
        <begin position="86"/>
        <end position="106"/>
    </location>
</feature>
<reference evidence="8 9" key="1">
    <citation type="submission" date="2019-09" db="EMBL/GenBank/DDBJ databases">
        <title>Draft genome sequence of Ginsengibacter sp. BR5-29.</title>
        <authorList>
            <person name="Im W.-T."/>
        </authorList>
    </citation>
    <scope>NUCLEOTIDE SEQUENCE [LARGE SCALE GENOMIC DNA]</scope>
    <source>
        <strain evidence="8 9">BR5-29</strain>
    </source>
</reference>
<feature type="transmembrane region" description="Helical" evidence="6">
    <location>
        <begin position="53"/>
        <end position="79"/>
    </location>
</feature>
<dbReference type="InterPro" id="IPR017850">
    <property type="entry name" value="Alkaline_phosphatase_core_sf"/>
</dbReference>